<name>A0ABW3J308_9FLAO</name>
<organism evidence="1 2">
    <name type="scientific">Flavobacterium myungsuense</name>
    <dbReference type="NCBI Taxonomy" id="651823"/>
    <lineage>
        <taxon>Bacteria</taxon>
        <taxon>Pseudomonadati</taxon>
        <taxon>Bacteroidota</taxon>
        <taxon>Flavobacteriia</taxon>
        <taxon>Flavobacteriales</taxon>
        <taxon>Flavobacteriaceae</taxon>
        <taxon>Flavobacterium</taxon>
    </lineage>
</organism>
<dbReference type="EMBL" id="JBHTIZ010000023">
    <property type="protein sequence ID" value="MFD0984491.1"/>
    <property type="molecule type" value="Genomic_DNA"/>
</dbReference>
<dbReference type="RefSeq" id="WP_379756277.1">
    <property type="nucleotide sequence ID" value="NZ_JBHSYB010000024.1"/>
</dbReference>
<keyword evidence="2" id="KW-1185">Reference proteome</keyword>
<proteinExistence type="predicted"/>
<protein>
    <submittedName>
        <fullName evidence="1">Uncharacterized protein</fullName>
    </submittedName>
</protein>
<reference evidence="2" key="1">
    <citation type="journal article" date="2019" name="Int. J. Syst. Evol. Microbiol.">
        <title>The Global Catalogue of Microorganisms (GCM) 10K type strain sequencing project: providing services to taxonomists for standard genome sequencing and annotation.</title>
        <authorList>
            <consortium name="The Broad Institute Genomics Platform"/>
            <consortium name="The Broad Institute Genome Sequencing Center for Infectious Disease"/>
            <person name="Wu L."/>
            <person name="Ma J."/>
        </authorList>
    </citation>
    <scope>NUCLEOTIDE SEQUENCE [LARGE SCALE GENOMIC DNA]</scope>
    <source>
        <strain evidence="2">CECT 7649</strain>
    </source>
</reference>
<evidence type="ECO:0000313" key="2">
    <source>
        <dbReference type="Proteomes" id="UP001597051"/>
    </source>
</evidence>
<comment type="caution">
    <text evidence="1">The sequence shown here is derived from an EMBL/GenBank/DDBJ whole genome shotgun (WGS) entry which is preliminary data.</text>
</comment>
<sequence>MKTEKELTENISKITMTIREEFPELIKFLNEMPETIPNVAHPAINTKILQDYFNSLKKLLQEYAPNHSHFGKTL</sequence>
<evidence type="ECO:0000313" key="1">
    <source>
        <dbReference type="EMBL" id="MFD0984491.1"/>
    </source>
</evidence>
<gene>
    <name evidence="1" type="ORF">ACFQ0S_08405</name>
</gene>
<dbReference type="Proteomes" id="UP001597051">
    <property type="component" value="Unassembled WGS sequence"/>
</dbReference>
<accession>A0ABW3J308</accession>